<dbReference type="PANTHER" id="PTHR42877">
    <property type="entry name" value="L-ORNITHINE N(5)-MONOOXYGENASE-RELATED"/>
    <property type="match status" value="1"/>
</dbReference>
<protein>
    <submittedName>
        <fullName evidence="1">NAD(P)/FAD-dependent oxidoreductase</fullName>
    </submittedName>
</protein>
<reference evidence="1 2" key="1">
    <citation type="submission" date="2019-09" db="EMBL/GenBank/DDBJ databases">
        <title>Nocardioides panacisoli sp. nov., isolated from the soil of a ginseng field.</title>
        <authorList>
            <person name="Cho C."/>
        </authorList>
    </citation>
    <scope>NUCLEOTIDE SEQUENCE [LARGE SCALE GENOMIC DNA]</scope>
    <source>
        <strain evidence="1 2">BN140041</strain>
    </source>
</reference>
<gene>
    <name evidence="1" type="ORF">F0U47_13335</name>
</gene>
<proteinExistence type="predicted"/>
<keyword evidence="2" id="KW-1185">Reference proteome</keyword>
<dbReference type="Proteomes" id="UP000324351">
    <property type="component" value="Unassembled WGS sequence"/>
</dbReference>
<dbReference type="SUPFAM" id="SSF51905">
    <property type="entry name" value="FAD/NAD(P)-binding domain"/>
    <property type="match status" value="1"/>
</dbReference>
<accession>A0A5B1M1N7</accession>
<dbReference type="AlphaFoldDB" id="A0A5B1M1N7"/>
<evidence type="ECO:0000313" key="2">
    <source>
        <dbReference type="Proteomes" id="UP000324351"/>
    </source>
</evidence>
<name>A0A5B1M1N7_9ACTN</name>
<evidence type="ECO:0000313" key="1">
    <source>
        <dbReference type="EMBL" id="KAA1426388.1"/>
    </source>
</evidence>
<dbReference type="PANTHER" id="PTHR42877:SF4">
    <property type="entry name" value="FAD_NAD(P)-BINDING DOMAIN-CONTAINING PROTEIN-RELATED"/>
    <property type="match status" value="1"/>
</dbReference>
<comment type="caution">
    <text evidence="1">The sequence shown here is derived from an EMBL/GenBank/DDBJ whole genome shotgun (WGS) entry which is preliminary data.</text>
</comment>
<dbReference type="RefSeq" id="WP_149750970.1">
    <property type="nucleotide sequence ID" value="NZ_VUJW01000008.1"/>
</dbReference>
<dbReference type="InterPro" id="IPR036188">
    <property type="entry name" value="FAD/NAD-bd_sf"/>
</dbReference>
<dbReference type="InterPro" id="IPR051209">
    <property type="entry name" value="FAD-bind_Monooxygenase_sf"/>
</dbReference>
<dbReference type="Gene3D" id="3.50.50.60">
    <property type="entry name" value="FAD/NAD(P)-binding domain"/>
    <property type="match status" value="2"/>
</dbReference>
<sequence length="502" mass="55677">MTPDHDVVIIGGGFSGIGAAILLDKAGFDDYLMVEEGDGVGGAWHWNTYPGVAVDIPSFSYQFSFEQQAGWSRIYAPGRELKRYAEHCVDKYDVRRRTRLNTRVTSAAFDEDHDLWRLGTSDPSTGSGTGELTARHIVGATGVLTQPKPPEIDGIHDYAGTVMHTARWDHDVDLAGKRVAVIGTGASAVQVIPSVAREVEHLTVFQRTPIWCLPKLDSALPLPARLALRVPGAKRASRLVSQTFVELTFPLAAHFHNVVPVAGVGERIGLTHLRRAVEDPEVREKLTPSYALGCKRPSFSNDYLPAFNRSNVLLETSPIERITPTGVRTVEGAEHEADVLVLATGFKVFEKGNMPPFSVTGVGGVDLESWWEEHRFQAYQGVSVPGFPNFFTILGPYGYNGSSYFNLIETQMAHIVRCLRQARRTGTTRVEVTAEANDRYFEKVLGRRRHQVFFQPSCATANSYYFDAHGDVPFRPSPTLATMWTSSRFDLDDYRFESQTPV</sequence>
<dbReference type="EMBL" id="VUJW01000008">
    <property type="protein sequence ID" value="KAA1426388.1"/>
    <property type="molecule type" value="Genomic_DNA"/>
</dbReference>
<organism evidence="1 2">
    <name type="scientific">Nocardioides antri</name>
    <dbReference type="NCBI Taxonomy" id="2607659"/>
    <lineage>
        <taxon>Bacteria</taxon>
        <taxon>Bacillati</taxon>
        <taxon>Actinomycetota</taxon>
        <taxon>Actinomycetes</taxon>
        <taxon>Propionibacteriales</taxon>
        <taxon>Nocardioidaceae</taxon>
        <taxon>Nocardioides</taxon>
    </lineage>
</organism>
<reference evidence="1 2" key="2">
    <citation type="submission" date="2019-09" db="EMBL/GenBank/DDBJ databases">
        <authorList>
            <person name="Jin C."/>
        </authorList>
    </citation>
    <scope>NUCLEOTIDE SEQUENCE [LARGE SCALE GENOMIC DNA]</scope>
    <source>
        <strain evidence="1 2">BN140041</strain>
    </source>
</reference>
<dbReference type="Pfam" id="PF13738">
    <property type="entry name" value="Pyr_redox_3"/>
    <property type="match status" value="1"/>
</dbReference>
<dbReference type="PRINTS" id="PR00469">
    <property type="entry name" value="PNDRDTASEII"/>
</dbReference>